<dbReference type="Pfam" id="PF13480">
    <property type="entry name" value="Acetyltransf_6"/>
    <property type="match status" value="1"/>
</dbReference>
<feature type="domain" description="BioF2-like acetyltransferase" evidence="1">
    <location>
        <begin position="184"/>
        <end position="334"/>
    </location>
</feature>
<accession>A0ABY2QG71</accession>
<organism evidence="2 3">
    <name type="scientific">Sphingomonas olei</name>
    <dbReference type="NCBI Taxonomy" id="1886787"/>
    <lineage>
        <taxon>Bacteria</taxon>
        <taxon>Pseudomonadati</taxon>
        <taxon>Pseudomonadota</taxon>
        <taxon>Alphaproteobacteria</taxon>
        <taxon>Sphingomonadales</taxon>
        <taxon>Sphingomonadaceae</taxon>
        <taxon>Sphingomonas</taxon>
    </lineage>
</organism>
<evidence type="ECO:0000313" key="3">
    <source>
        <dbReference type="Proteomes" id="UP000308038"/>
    </source>
</evidence>
<gene>
    <name evidence="2" type="ORF">E5988_11500</name>
</gene>
<reference evidence="2 3" key="1">
    <citation type="submission" date="2019-04" db="EMBL/GenBank/DDBJ databases">
        <title>Microbes associate with the intestines of laboratory mice.</title>
        <authorList>
            <person name="Navarre W."/>
            <person name="Wong E."/>
            <person name="Huang K.C."/>
            <person name="Tropini C."/>
            <person name="Ng K."/>
            <person name="Yu B."/>
        </authorList>
    </citation>
    <scope>NUCLEOTIDE SEQUENCE [LARGE SCALE GENOMIC DNA]</scope>
    <source>
        <strain evidence="2 3">NM83_B4-11</strain>
    </source>
</reference>
<evidence type="ECO:0000259" key="1">
    <source>
        <dbReference type="Pfam" id="PF13480"/>
    </source>
</evidence>
<keyword evidence="3" id="KW-1185">Reference proteome</keyword>
<name>A0ABY2QG71_9SPHN</name>
<dbReference type="RefSeq" id="WP_136451755.1">
    <property type="nucleotide sequence ID" value="NZ_SSTI01000008.1"/>
</dbReference>
<dbReference type="EMBL" id="SSTI01000008">
    <property type="protein sequence ID" value="THG39315.1"/>
    <property type="molecule type" value="Genomic_DNA"/>
</dbReference>
<protein>
    <submittedName>
        <fullName evidence="2">GNAT family N-acetyltransferase</fullName>
    </submittedName>
</protein>
<dbReference type="SUPFAM" id="SSF55729">
    <property type="entry name" value="Acyl-CoA N-acyltransferases (Nat)"/>
    <property type="match status" value="1"/>
</dbReference>
<evidence type="ECO:0000313" key="2">
    <source>
        <dbReference type="EMBL" id="THG39315.1"/>
    </source>
</evidence>
<dbReference type="Proteomes" id="UP000308038">
    <property type="component" value="Unassembled WGS sequence"/>
</dbReference>
<dbReference type="InterPro" id="IPR038740">
    <property type="entry name" value="BioF2-like_GNAT_dom"/>
</dbReference>
<proteinExistence type="predicted"/>
<dbReference type="InterPro" id="IPR016181">
    <property type="entry name" value="Acyl_CoA_acyltransferase"/>
</dbReference>
<comment type="caution">
    <text evidence="2">The sequence shown here is derived from an EMBL/GenBank/DDBJ whole genome shotgun (WGS) entry which is preliminary data.</text>
</comment>
<sequence length="406" mass="43832">MILILFGDVREHHVVERRIVPEADIRVEVAHGISPKLDAPAPRLWSGACFMGAAWFKAANATDARTVLAMRPDGSTVAAIPSAGLGPSLMGIRAVPGSYWPFRSIAVAADAQPAELQALLSAPRARRALSPVWRVGPVLREDLAVAMLEQAAVRSGWTVLVRTLGKTFVLSLRDQIDSGGWPRKSTRRRLENYERQLAKKGELHVRFVTGSAWNEGVFEALAAIEANSWVGRRSDGRGAQFLAAGQCALWRRAVGDPQIAEALSATILTVGGEPAAFSFDLRAGERQYSIASSYDERFAAARPGKIVTYRQLQWAAGQGVQTVDLGVGDSGYKQEMGARPGSQMIDLLIVRSSPLGWLLSFKWGPKSELARTDLSASMDARRHRNRMVAQVATAAAVAAAAFAVGR</sequence>